<dbReference type="EMBL" id="QJNS01000054">
    <property type="protein sequence ID" value="RYO90569.1"/>
    <property type="molecule type" value="Genomic_DNA"/>
</dbReference>
<keyword evidence="2" id="KW-1185">Reference proteome</keyword>
<reference evidence="1 2" key="1">
    <citation type="submission" date="2018-06" db="EMBL/GenBank/DDBJ databases">
        <title>Complete Genomes of Monosporascus.</title>
        <authorList>
            <person name="Robinson A.J."/>
            <person name="Natvig D.O."/>
        </authorList>
    </citation>
    <scope>NUCLEOTIDE SEQUENCE [LARGE SCALE GENOMIC DNA]</scope>
    <source>
        <strain evidence="1 2">CBS 609.92</strain>
    </source>
</reference>
<protein>
    <submittedName>
        <fullName evidence="1">Uncharacterized protein</fullName>
    </submittedName>
</protein>
<dbReference type="Proteomes" id="UP000294003">
    <property type="component" value="Unassembled WGS sequence"/>
</dbReference>
<name>A0ABY0HCZ8_9PEZI</name>
<gene>
    <name evidence="1" type="ORF">DL762_002610</name>
</gene>
<sequence>MHKSGRRSEERGLQGAHWAIAKIHIRRYEYIELKVSSLGTSSAVRGGRLLANWNTGLLYVRAEPALRLTRALRDAPWAPRIRRLAILVPSTSPDTRGGGSSEDLGSAGPRFETLANIVRALCLLRYAMISPYMEDVLALDDFGFCGVNTYKEAYEAAKNENPKVVRPLREHIDMLDGAGPLWSRDLSWEAGGVG</sequence>
<comment type="caution">
    <text evidence="1">The sequence shown here is derived from an EMBL/GenBank/DDBJ whole genome shotgun (WGS) entry which is preliminary data.</text>
</comment>
<organism evidence="1 2">
    <name type="scientific">Monosporascus cannonballus</name>
    <dbReference type="NCBI Taxonomy" id="155416"/>
    <lineage>
        <taxon>Eukaryota</taxon>
        <taxon>Fungi</taxon>
        <taxon>Dikarya</taxon>
        <taxon>Ascomycota</taxon>
        <taxon>Pezizomycotina</taxon>
        <taxon>Sordariomycetes</taxon>
        <taxon>Xylariomycetidae</taxon>
        <taxon>Xylariales</taxon>
        <taxon>Xylariales incertae sedis</taxon>
        <taxon>Monosporascus</taxon>
    </lineage>
</organism>
<evidence type="ECO:0000313" key="2">
    <source>
        <dbReference type="Proteomes" id="UP000294003"/>
    </source>
</evidence>
<accession>A0ABY0HCZ8</accession>
<evidence type="ECO:0000313" key="1">
    <source>
        <dbReference type="EMBL" id="RYO90569.1"/>
    </source>
</evidence>
<proteinExistence type="predicted"/>